<dbReference type="EMBL" id="VFOQ01000002">
    <property type="protein sequence ID" value="TQL56727.1"/>
    <property type="molecule type" value="Genomic_DNA"/>
</dbReference>
<feature type="domain" description="Isochorismatase-like" evidence="2">
    <location>
        <begin position="4"/>
        <end position="143"/>
    </location>
</feature>
<evidence type="ECO:0000313" key="3">
    <source>
        <dbReference type="EMBL" id="TQL56727.1"/>
    </source>
</evidence>
<evidence type="ECO:0000313" key="4">
    <source>
        <dbReference type="Proteomes" id="UP000319514"/>
    </source>
</evidence>
<dbReference type="CDD" id="cd01014">
    <property type="entry name" value="nicotinamidase_related"/>
    <property type="match status" value="1"/>
</dbReference>
<keyword evidence="4" id="KW-1185">Reference proteome</keyword>
<evidence type="ECO:0000259" key="2">
    <source>
        <dbReference type="Pfam" id="PF00857"/>
    </source>
</evidence>
<dbReference type="Proteomes" id="UP000319514">
    <property type="component" value="Unassembled WGS sequence"/>
</dbReference>
<organism evidence="3 4">
    <name type="scientific">Oryzihumus leptocrescens</name>
    <dbReference type="NCBI Taxonomy" id="297536"/>
    <lineage>
        <taxon>Bacteria</taxon>
        <taxon>Bacillati</taxon>
        <taxon>Actinomycetota</taxon>
        <taxon>Actinomycetes</taxon>
        <taxon>Micrococcales</taxon>
        <taxon>Intrasporangiaceae</taxon>
        <taxon>Oryzihumus</taxon>
    </lineage>
</organism>
<dbReference type="RefSeq" id="WP_141790115.1">
    <property type="nucleotide sequence ID" value="NZ_BAAAKX010000008.1"/>
</dbReference>
<proteinExistence type="predicted"/>
<evidence type="ECO:0000256" key="1">
    <source>
        <dbReference type="ARBA" id="ARBA00022801"/>
    </source>
</evidence>
<name>A0A542Z8Q5_9MICO</name>
<dbReference type="PANTHER" id="PTHR43540:SF6">
    <property type="entry name" value="ISOCHORISMATASE-LIKE DOMAIN-CONTAINING PROTEIN"/>
    <property type="match status" value="1"/>
</dbReference>
<dbReference type="Pfam" id="PF00857">
    <property type="entry name" value="Isochorismatase"/>
    <property type="match status" value="1"/>
</dbReference>
<dbReference type="GO" id="GO:0016787">
    <property type="term" value="F:hydrolase activity"/>
    <property type="evidence" value="ECO:0007669"/>
    <property type="project" value="UniProtKB-KW"/>
</dbReference>
<dbReference type="AlphaFoldDB" id="A0A542Z8Q5"/>
<dbReference type="InterPro" id="IPR000868">
    <property type="entry name" value="Isochorismatase-like_dom"/>
</dbReference>
<reference evidence="3 4" key="1">
    <citation type="submission" date="2019-06" db="EMBL/GenBank/DDBJ databases">
        <title>Sequencing the genomes of 1000 actinobacteria strains.</title>
        <authorList>
            <person name="Klenk H.-P."/>
        </authorList>
    </citation>
    <scope>NUCLEOTIDE SEQUENCE [LARGE SCALE GENOMIC DNA]</scope>
    <source>
        <strain evidence="3 4">DSM 18082</strain>
    </source>
</reference>
<dbReference type="PANTHER" id="PTHR43540">
    <property type="entry name" value="PEROXYUREIDOACRYLATE/UREIDOACRYLATE AMIDOHYDROLASE-RELATED"/>
    <property type="match status" value="1"/>
</dbReference>
<dbReference type="SUPFAM" id="SSF52499">
    <property type="entry name" value="Isochorismatase-like hydrolases"/>
    <property type="match status" value="1"/>
</dbReference>
<keyword evidence="1" id="KW-0378">Hydrolase</keyword>
<protein>
    <submittedName>
        <fullName evidence="3">Nicotinamidase-related amidase</fullName>
    </submittedName>
</protein>
<sequence length="183" mass="20023">MNTTALIVIDVQESFRQREAWNRIDTPDIDERIARLVDHARAAGQDVIWVLHAEPGSGGEFDPELGHVRLLPGLKPEPGEPTVTKTSHNAFTTTNLAQQLVERGTREVVITGIRTEQCCETTARVASDLGYEVRFVLDATATDPLPLWDGSGELTAAQVKERTAAALHGRFAEVVTIEQVLSS</sequence>
<dbReference type="InterPro" id="IPR050272">
    <property type="entry name" value="Isochorismatase-like_hydrls"/>
</dbReference>
<dbReference type="OrthoDB" id="9794942at2"/>
<comment type="caution">
    <text evidence="3">The sequence shown here is derived from an EMBL/GenBank/DDBJ whole genome shotgun (WGS) entry which is preliminary data.</text>
</comment>
<dbReference type="Gene3D" id="3.40.50.850">
    <property type="entry name" value="Isochorismatase-like"/>
    <property type="match status" value="1"/>
</dbReference>
<accession>A0A542Z8Q5</accession>
<dbReference type="InterPro" id="IPR036380">
    <property type="entry name" value="Isochorismatase-like_sf"/>
</dbReference>
<gene>
    <name evidence="3" type="ORF">FB474_3488</name>
</gene>